<feature type="domain" description="Exoribonuclease phosphorolytic" evidence="10">
    <location>
        <begin position="36"/>
        <end position="170"/>
    </location>
</feature>
<dbReference type="OrthoDB" id="45882at2759"/>
<dbReference type="CDD" id="cd11369">
    <property type="entry name" value="RNase_PH_RRP43"/>
    <property type="match status" value="1"/>
</dbReference>
<dbReference type="GO" id="GO:0034475">
    <property type="term" value="P:U4 snRNA 3'-end processing"/>
    <property type="evidence" value="ECO:0007669"/>
    <property type="project" value="TreeGrafter"/>
</dbReference>
<dbReference type="FunFam" id="3.30.230.70:FF:000017">
    <property type="entry name" value="Exosome complex component Rrp42"/>
    <property type="match status" value="1"/>
</dbReference>
<dbReference type="Gene3D" id="3.30.230.70">
    <property type="entry name" value="GHMP Kinase, N-terminal domain"/>
    <property type="match status" value="1"/>
</dbReference>
<sequence>MIQITASSIQRLHPREYLRRFLDQGVRPDARTLADSRDVSVVMGGVHSANGSCLVKLGNTSVLCVVKAEITIPTVQHPDRGMFVPNIDLPPLCSSKFKPGPPSAEAQTLSHFVHDLVQRSPIVDLESLCIEEGKAAWVVYADMTCLSHDGNVLDAAMIALVGALRNARLPKAILDENAVRAPEERTELLKIVRAPLASTFISFDGHILADPTADEQDLMDQSTTVVVDGLNIEGPLLSMYKAGGTPLKLDQLKSLVIQAQQRAEQVMSLV</sequence>
<dbReference type="InterPro" id="IPR036345">
    <property type="entry name" value="ExoRNase_PH_dom2_sf"/>
</dbReference>
<feature type="domain" description="Exoribonuclease phosphorolytic" evidence="11">
    <location>
        <begin position="195"/>
        <end position="260"/>
    </location>
</feature>
<dbReference type="GO" id="GO:0034476">
    <property type="term" value="P:U5 snRNA 3'-end processing"/>
    <property type="evidence" value="ECO:0007669"/>
    <property type="project" value="TreeGrafter"/>
</dbReference>
<dbReference type="PANTHER" id="PTHR11097">
    <property type="entry name" value="EXOSOME COMPLEX EXONUCLEASE RIBOSOMAL RNA PROCESSING PROTEIN"/>
    <property type="match status" value="1"/>
</dbReference>
<evidence type="ECO:0000256" key="7">
    <source>
        <dbReference type="ARBA" id="ARBA00022884"/>
    </source>
</evidence>
<keyword evidence="5" id="KW-0698">rRNA processing</keyword>
<comment type="subcellular location">
    <subcellularLocation>
        <location evidence="1">Cytoplasm</location>
    </subcellularLocation>
    <subcellularLocation>
        <location evidence="2">Nucleus</location>
        <location evidence="2">Nucleolus</location>
    </subcellularLocation>
</comment>
<reference evidence="12 13" key="1">
    <citation type="submission" date="2016-07" db="EMBL/GenBank/DDBJ databases">
        <title>Pervasive Adenine N6-methylation of Active Genes in Fungi.</title>
        <authorList>
            <consortium name="DOE Joint Genome Institute"/>
            <person name="Mondo S.J."/>
            <person name="Dannebaum R.O."/>
            <person name="Kuo R.C."/>
            <person name="Labutti K."/>
            <person name="Haridas S."/>
            <person name="Kuo A."/>
            <person name="Salamov A."/>
            <person name="Ahrendt S.R."/>
            <person name="Lipzen A."/>
            <person name="Sullivan W."/>
            <person name="Andreopoulos W.B."/>
            <person name="Clum A."/>
            <person name="Lindquist E."/>
            <person name="Daum C."/>
            <person name="Ramamoorthy G.K."/>
            <person name="Gryganskyi A."/>
            <person name="Culley D."/>
            <person name="Magnuson J.K."/>
            <person name="James T.Y."/>
            <person name="O'Malley M.A."/>
            <person name="Stajich J.E."/>
            <person name="Spatafora J.W."/>
            <person name="Visel A."/>
            <person name="Grigoriev I.V."/>
        </authorList>
    </citation>
    <scope>NUCLEOTIDE SEQUENCE [LARGE SCALE GENOMIC DNA]</scope>
    <source>
        <strain evidence="12 13">PL171</strain>
    </source>
</reference>
<dbReference type="GO" id="GO:0000177">
    <property type="term" value="C:cytoplasmic exosome (RNase complex)"/>
    <property type="evidence" value="ECO:0007669"/>
    <property type="project" value="TreeGrafter"/>
</dbReference>
<evidence type="ECO:0000256" key="5">
    <source>
        <dbReference type="ARBA" id="ARBA00022552"/>
    </source>
</evidence>
<organism evidence="12 13">
    <name type="scientific">Catenaria anguillulae PL171</name>
    <dbReference type="NCBI Taxonomy" id="765915"/>
    <lineage>
        <taxon>Eukaryota</taxon>
        <taxon>Fungi</taxon>
        <taxon>Fungi incertae sedis</taxon>
        <taxon>Blastocladiomycota</taxon>
        <taxon>Blastocladiomycetes</taxon>
        <taxon>Blastocladiales</taxon>
        <taxon>Catenariaceae</taxon>
        <taxon>Catenaria</taxon>
    </lineage>
</organism>
<dbReference type="SUPFAM" id="SSF55666">
    <property type="entry name" value="Ribonuclease PH domain 2-like"/>
    <property type="match status" value="1"/>
</dbReference>
<dbReference type="PANTHER" id="PTHR11097:SF9">
    <property type="entry name" value="EXOSOME COMPLEX COMPONENT RRP43"/>
    <property type="match status" value="1"/>
</dbReference>
<dbReference type="Pfam" id="PF01138">
    <property type="entry name" value="RNase_PH"/>
    <property type="match status" value="1"/>
</dbReference>
<dbReference type="InterPro" id="IPR015847">
    <property type="entry name" value="ExoRNase_PH_dom2"/>
</dbReference>
<evidence type="ECO:0000256" key="9">
    <source>
        <dbReference type="ARBA" id="ARBA00030617"/>
    </source>
</evidence>
<evidence type="ECO:0000256" key="3">
    <source>
        <dbReference type="ARBA" id="ARBA00006678"/>
    </source>
</evidence>
<dbReference type="InterPro" id="IPR020568">
    <property type="entry name" value="Ribosomal_Su5_D2-typ_SF"/>
</dbReference>
<dbReference type="GO" id="GO:0035925">
    <property type="term" value="F:mRNA 3'-UTR AU-rich region binding"/>
    <property type="evidence" value="ECO:0007669"/>
    <property type="project" value="TreeGrafter"/>
</dbReference>
<keyword evidence="13" id="KW-1185">Reference proteome</keyword>
<dbReference type="InterPro" id="IPR001247">
    <property type="entry name" value="ExoRNase_PH_dom1"/>
</dbReference>
<dbReference type="GO" id="GO:0034473">
    <property type="term" value="P:U1 snRNA 3'-end processing"/>
    <property type="evidence" value="ECO:0007669"/>
    <property type="project" value="TreeGrafter"/>
</dbReference>
<comment type="similarity">
    <text evidence="3">Belongs to the RNase PH family.</text>
</comment>
<dbReference type="SUPFAM" id="SSF54211">
    <property type="entry name" value="Ribosomal protein S5 domain 2-like"/>
    <property type="match status" value="1"/>
</dbReference>
<dbReference type="GO" id="GO:0005730">
    <property type="term" value="C:nucleolus"/>
    <property type="evidence" value="ECO:0007669"/>
    <property type="project" value="UniProtKB-SubCell"/>
</dbReference>
<accession>A0A1Y2HCC8</accession>
<evidence type="ECO:0000256" key="8">
    <source>
        <dbReference type="ARBA" id="ARBA00023242"/>
    </source>
</evidence>
<evidence type="ECO:0000256" key="4">
    <source>
        <dbReference type="ARBA" id="ARBA00022490"/>
    </source>
</evidence>
<evidence type="ECO:0000259" key="11">
    <source>
        <dbReference type="Pfam" id="PF03725"/>
    </source>
</evidence>
<evidence type="ECO:0000256" key="2">
    <source>
        <dbReference type="ARBA" id="ARBA00004604"/>
    </source>
</evidence>
<keyword evidence="7" id="KW-0694">RNA-binding</keyword>
<name>A0A1Y2HCC8_9FUNG</name>
<evidence type="ECO:0000256" key="6">
    <source>
        <dbReference type="ARBA" id="ARBA00022835"/>
    </source>
</evidence>
<dbReference type="AlphaFoldDB" id="A0A1Y2HCC8"/>
<proteinExistence type="inferred from homology"/>
<dbReference type="InterPro" id="IPR050590">
    <property type="entry name" value="Exosome_comp_Rrp42_subfam"/>
</dbReference>
<dbReference type="GO" id="GO:0000176">
    <property type="term" value="C:nuclear exosome (RNase complex)"/>
    <property type="evidence" value="ECO:0007669"/>
    <property type="project" value="TreeGrafter"/>
</dbReference>
<keyword evidence="6" id="KW-0271">Exosome</keyword>
<evidence type="ECO:0000313" key="12">
    <source>
        <dbReference type="EMBL" id="ORZ32229.1"/>
    </source>
</evidence>
<dbReference type="InterPro" id="IPR027408">
    <property type="entry name" value="PNPase/RNase_PH_dom_sf"/>
</dbReference>
<comment type="caution">
    <text evidence="12">The sequence shown here is derived from an EMBL/GenBank/DDBJ whole genome shotgun (WGS) entry which is preliminary data.</text>
</comment>
<dbReference type="GO" id="GO:0016075">
    <property type="term" value="P:rRNA catabolic process"/>
    <property type="evidence" value="ECO:0007669"/>
    <property type="project" value="TreeGrafter"/>
</dbReference>
<dbReference type="Pfam" id="PF03725">
    <property type="entry name" value="RNase_PH_C"/>
    <property type="match status" value="1"/>
</dbReference>
<dbReference type="GO" id="GO:0071038">
    <property type="term" value="P:TRAMP-dependent tRNA surveillance pathway"/>
    <property type="evidence" value="ECO:0007669"/>
    <property type="project" value="TreeGrafter"/>
</dbReference>
<dbReference type="GO" id="GO:0071035">
    <property type="term" value="P:nuclear polyadenylation-dependent rRNA catabolic process"/>
    <property type="evidence" value="ECO:0007669"/>
    <property type="project" value="TreeGrafter"/>
</dbReference>
<evidence type="ECO:0000259" key="10">
    <source>
        <dbReference type="Pfam" id="PF01138"/>
    </source>
</evidence>
<dbReference type="GO" id="GO:0000467">
    <property type="term" value="P:exonucleolytic trimming to generate mature 3'-end of 5.8S rRNA from tricistronic rRNA transcript (SSU-rRNA, 5.8S rRNA, LSU-rRNA)"/>
    <property type="evidence" value="ECO:0007669"/>
    <property type="project" value="TreeGrafter"/>
</dbReference>
<protein>
    <recommendedName>
        <fullName evidence="9">Ribosomal RNA-processing protein 43</fullName>
    </recommendedName>
</protein>
<evidence type="ECO:0000256" key="1">
    <source>
        <dbReference type="ARBA" id="ARBA00004496"/>
    </source>
</evidence>
<dbReference type="EMBL" id="MCFL01000049">
    <property type="protein sequence ID" value="ORZ32229.1"/>
    <property type="molecule type" value="Genomic_DNA"/>
</dbReference>
<dbReference type="GO" id="GO:0071028">
    <property type="term" value="P:nuclear mRNA surveillance"/>
    <property type="evidence" value="ECO:0007669"/>
    <property type="project" value="TreeGrafter"/>
</dbReference>
<keyword evidence="8" id="KW-0539">Nucleus</keyword>
<gene>
    <name evidence="12" type="ORF">BCR44DRAFT_120915</name>
</gene>
<dbReference type="InterPro" id="IPR033196">
    <property type="entry name" value="Rrp43"/>
</dbReference>
<keyword evidence="4" id="KW-0963">Cytoplasm</keyword>
<evidence type="ECO:0000313" key="13">
    <source>
        <dbReference type="Proteomes" id="UP000193411"/>
    </source>
</evidence>
<dbReference type="Proteomes" id="UP000193411">
    <property type="component" value="Unassembled WGS sequence"/>
</dbReference>
<dbReference type="STRING" id="765915.A0A1Y2HCC8"/>